<sequence>MASATFAAESIALSSSKRCK</sequence>
<dbReference type="EMBL" id="GBXM01031559">
    <property type="protein sequence ID" value="JAH77018.1"/>
    <property type="molecule type" value="Transcribed_RNA"/>
</dbReference>
<accession>A0A0E9VIF9</accession>
<proteinExistence type="predicted"/>
<reference evidence="2" key="1">
    <citation type="submission" date="2014-11" db="EMBL/GenBank/DDBJ databases">
        <authorList>
            <person name="Amaro Gonzalez C."/>
        </authorList>
    </citation>
    <scope>NUCLEOTIDE SEQUENCE</scope>
</reference>
<reference evidence="2" key="2">
    <citation type="journal article" date="2015" name="Fish Shellfish Immunol.">
        <title>Early steps in the European eel (Anguilla anguilla)-Vibrio vulnificus interaction in the gills: Role of the RtxA13 toxin.</title>
        <authorList>
            <person name="Callol A."/>
            <person name="Pajuelo D."/>
            <person name="Ebbesson L."/>
            <person name="Teles M."/>
            <person name="MacKenzie S."/>
            <person name="Amaro C."/>
        </authorList>
    </citation>
    <scope>NUCLEOTIDE SEQUENCE</scope>
</reference>
<organism evidence="2">
    <name type="scientific">Anguilla anguilla</name>
    <name type="common">European freshwater eel</name>
    <name type="synonym">Muraena anguilla</name>
    <dbReference type="NCBI Taxonomy" id="7936"/>
    <lineage>
        <taxon>Eukaryota</taxon>
        <taxon>Metazoa</taxon>
        <taxon>Chordata</taxon>
        <taxon>Craniata</taxon>
        <taxon>Vertebrata</taxon>
        <taxon>Euteleostomi</taxon>
        <taxon>Actinopterygii</taxon>
        <taxon>Neopterygii</taxon>
        <taxon>Teleostei</taxon>
        <taxon>Anguilliformes</taxon>
        <taxon>Anguillidae</taxon>
        <taxon>Anguilla</taxon>
    </lineage>
</organism>
<feature type="region of interest" description="Disordered" evidence="1">
    <location>
        <begin position="1"/>
        <end position="20"/>
    </location>
</feature>
<evidence type="ECO:0000313" key="2">
    <source>
        <dbReference type="EMBL" id="JAH77018.1"/>
    </source>
</evidence>
<protein>
    <submittedName>
        <fullName evidence="2">Uncharacterized protein</fullName>
    </submittedName>
</protein>
<evidence type="ECO:0000256" key="1">
    <source>
        <dbReference type="SAM" id="MobiDB-lite"/>
    </source>
</evidence>
<dbReference type="AlphaFoldDB" id="A0A0E9VIF9"/>
<name>A0A0E9VIF9_ANGAN</name>